<dbReference type="GO" id="GO:0009691">
    <property type="term" value="P:cytokinin biosynthetic process"/>
    <property type="evidence" value="ECO:0007669"/>
    <property type="project" value="UniProtKB-UniRule"/>
</dbReference>
<dbReference type="GO" id="GO:0005829">
    <property type="term" value="C:cytosol"/>
    <property type="evidence" value="ECO:0007669"/>
    <property type="project" value="TreeGrafter"/>
</dbReference>
<dbReference type="EMBL" id="ACHB01000077">
    <property type="protein sequence ID" value="EEI91037.1"/>
    <property type="molecule type" value="Genomic_DNA"/>
</dbReference>
<evidence type="ECO:0000313" key="4">
    <source>
        <dbReference type="EMBL" id="EEI91037.1"/>
    </source>
</evidence>
<keyword evidence="3" id="KW-0203">Cytokinin biosynthesis</keyword>
<name>C2G1A9_SPHSI</name>
<dbReference type="AlphaFoldDB" id="C2G1A9"/>
<evidence type="ECO:0000313" key="5">
    <source>
        <dbReference type="Proteomes" id="UP000006241"/>
    </source>
</evidence>
<dbReference type="SUPFAM" id="SSF102405">
    <property type="entry name" value="MCP/YpsA-like"/>
    <property type="match status" value="1"/>
</dbReference>
<evidence type="ECO:0000256" key="1">
    <source>
        <dbReference type="ARBA" id="ARBA00000274"/>
    </source>
</evidence>
<evidence type="ECO:0000256" key="3">
    <source>
        <dbReference type="RuleBase" id="RU363015"/>
    </source>
</evidence>
<organism evidence="4 5">
    <name type="scientific">Sphingobacterium spiritivorum ATCC 33300</name>
    <dbReference type="NCBI Taxonomy" id="525372"/>
    <lineage>
        <taxon>Bacteria</taxon>
        <taxon>Pseudomonadati</taxon>
        <taxon>Bacteroidota</taxon>
        <taxon>Sphingobacteriia</taxon>
        <taxon>Sphingobacteriales</taxon>
        <taxon>Sphingobacteriaceae</taxon>
        <taxon>Sphingobacterium</taxon>
    </lineage>
</organism>
<protein>
    <recommendedName>
        <fullName evidence="3">Cytokinin riboside 5'-monophosphate phosphoribohydrolase</fullName>
        <ecNumber evidence="3">3.2.2.n1</ecNumber>
    </recommendedName>
</protein>
<accession>C2G1A9</accession>
<reference evidence="4 5" key="1">
    <citation type="submission" date="2009-01" db="EMBL/GenBank/DDBJ databases">
        <authorList>
            <person name="Qin X."/>
            <person name="Bachman B."/>
            <person name="Battles P."/>
            <person name="Bell A."/>
            <person name="Bess C."/>
            <person name="Bickham C."/>
            <person name="Chaboub L."/>
            <person name="Chen D."/>
            <person name="Coyle M."/>
            <person name="Deiros D.R."/>
            <person name="Dinh H."/>
            <person name="Forbes L."/>
            <person name="Fowler G."/>
            <person name="Francisco L."/>
            <person name="Fu Q."/>
            <person name="Gubbala S."/>
            <person name="Hale W."/>
            <person name="Han Y."/>
            <person name="Hemphill L."/>
            <person name="Highlander S.K."/>
            <person name="Hirani K."/>
            <person name="Hogues M."/>
            <person name="Jackson L."/>
            <person name="Jakkamsetti A."/>
            <person name="Javaid M."/>
            <person name="Jiang H."/>
            <person name="Korchina V."/>
            <person name="Kovar C."/>
            <person name="Lara F."/>
            <person name="Lee S."/>
            <person name="Mata R."/>
            <person name="Mathew T."/>
            <person name="Moen C."/>
            <person name="Morales K."/>
            <person name="Munidasa M."/>
            <person name="Nazareth L."/>
            <person name="Ngo R."/>
            <person name="Nguyen L."/>
            <person name="Okwuonu G."/>
            <person name="Ongeri F."/>
            <person name="Patil S."/>
            <person name="Petrosino J."/>
            <person name="Pham C."/>
            <person name="Pham P."/>
            <person name="Pu L.-L."/>
            <person name="Puazo M."/>
            <person name="Raj R."/>
            <person name="Reid J."/>
            <person name="Rouhana J."/>
            <person name="Saada N."/>
            <person name="Shang Y."/>
            <person name="Simmons D."/>
            <person name="Thornton R."/>
            <person name="Warren J."/>
            <person name="Weissenberger G."/>
            <person name="Zhang J."/>
            <person name="Zhang L."/>
            <person name="Zhou C."/>
            <person name="Zhu D."/>
            <person name="Muzny D."/>
            <person name="Worley K."/>
            <person name="Gibbs R."/>
        </authorList>
    </citation>
    <scope>NUCLEOTIDE SEQUENCE [LARGE SCALE GENOMIC DNA]</scope>
    <source>
        <strain evidence="4 5">ATCC 33300</strain>
    </source>
</reference>
<dbReference type="InterPro" id="IPR031100">
    <property type="entry name" value="LOG_fam"/>
</dbReference>
<dbReference type="NCBIfam" id="TIGR00730">
    <property type="entry name" value="Rossman fold protein, TIGR00730 family"/>
    <property type="match status" value="1"/>
</dbReference>
<evidence type="ECO:0000256" key="2">
    <source>
        <dbReference type="ARBA" id="ARBA00006763"/>
    </source>
</evidence>
<dbReference type="HOGENOM" id="CLU_058336_4_2_10"/>
<comment type="similarity">
    <text evidence="2 3">Belongs to the LOG family.</text>
</comment>
<proteinExistence type="inferred from homology"/>
<dbReference type="Gene3D" id="3.40.50.450">
    <property type="match status" value="1"/>
</dbReference>
<comment type="catalytic activity">
    <reaction evidence="1">
        <text>AMP + H2O = D-ribose 5-phosphate + adenine</text>
        <dbReference type="Rhea" id="RHEA:20129"/>
        <dbReference type="ChEBI" id="CHEBI:15377"/>
        <dbReference type="ChEBI" id="CHEBI:16708"/>
        <dbReference type="ChEBI" id="CHEBI:78346"/>
        <dbReference type="ChEBI" id="CHEBI:456215"/>
        <dbReference type="EC" id="3.2.2.4"/>
    </reaction>
</comment>
<dbReference type="InterPro" id="IPR005269">
    <property type="entry name" value="LOG"/>
</dbReference>
<dbReference type="Pfam" id="PF03641">
    <property type="entry name" value="Lysine_decarbox"/>
    <property type="match status" value="1"/>
</dbReference>
<gene>
    <name evidence="4" type="ORF">HMPREF0765_3365</name>
</gene>
<keyword evidence="3" id="KW-0378">Hydrolase</keyword>
<dbReference type="PANTHER" id="PTHR31223">
    <property type="entry name" value="LOG FAMILY PROTEIN YJL055W"/>
    <property type="match status" value="1"/>
</dbReference>
<dbReference type="PANTHER" id="PTHR31223:SF70">
    <property type="entry name" value="LOG FAMILY PROTEIN YJL055W"/>
    <property type="match status" value="1"/>
</dbReference>
<dbReference type="GO" id="GO:0008714">
    <property type="term" value="F:AMP nucleosidase activity"/>
    <property type="evidence" value="ECO:0007669"/>
    <property type="project" value="UniProtKB-EC"/>
</dbReference>
<comment type="caution">
    <text evidence="4">The sequence shown here is derived from an EMBL/GenBank/DDBJ whole genome shotgun (WGS) entry which is preliminary data.</text>
</comment>
<sequence length="229" mass="25408">MWLYDPVFCNLILKRTYGFFIDTTSECFTIIINFKTMKSVAIFCASSPGFDEDYMNSAYFAGQKLADEGLRIVYGGGHVGLMGAVANGALAQGGEVIGVIPDFLNSKEIGHKGVTQLHVVESMHERKQMMNDLSDGVITLPGGFGTMEELFEMITWGQLGLHSKPIGLLNVNGFYDHLILFVNHMVESGLLSAENRDMLLVSDTIEDLLEKMKNYQAPLRPKWLTKDGN</sequence>
<dbReference type="Proteomes" id="UP000006241">
    <property type="component" value="Unassembled WGS sequence"/>
</dbReference>
<dbReference type="EC" id="3.2.2.n1" evidence="3"/>